<sequence>MPGELPSSENPKEELQPDFLLPDQQPSIEEREGKEYNFDIMNKAEVSMARLVKKLKNNIEDGDYSALLSDDTGGRIPTLVLRKIMLEKGPNKNIKTYFLSAGLGNTPMKFMDDRSEKRKYQKMITYLKNMDFGDKKLLVVTEYMSMGNTLDGIGEALKDIGANFDFAIQSTNEDYDKVDRLTDAFYGEFNAESFVGINKPIQYDNSLMGVLKRGEDRGRYSPIPETIIKHVKNEGRELSEEDINKIFGINSWDDVFTRVHKKRSRIAKKIQQSEDGATNKKRKK</sequence>
<accession>A0A1G2I574</accession>
<reference evidence="2 3" key="1">
    <citation type="journal article" date="2016" name="Nat. Commun.">
        <title>Thousands of microbial genomes shed light on interconnected biogeochemical processes in an aquifer system.</title>
        <authorList>
            <person name="Anantharaman K."/>
            <person name="Brown C.T."/>
            <person name="Hug L.A."/>
            <person name="Sharon I."/>
            <person name="Castelle C.J."/>
            <person name="Probst A.J."/>
            <person name="Thomas B.C."/>
            <person name="Singh A."/>
            <person name="Wilkins M.J."/>
            <person name="Karaoz U."/>
            <person name="Brodie E.L."/>
            <person name="Williams K.H."/>
            <person name="Hubbard S.S."/>
            <person name="Banfield J.F."/>
        </authorList>
    </citation>
    <scope>NUCLEOTIDE SEQUENCE [LARGE SCALE GENOMIC DNA]</scope>
</reference>
<feature type="region of interest" description="Disordered" evidence="1">
    <location>
        <begin position="1"/>
        <end position="27"/>
    </location>
</feature>
<evidence type="ECO:0008006" key="4">
    <source>
        <dbReference type="Google" id="ProtNLM"/>
    </source>
</evidence>
<dbReference type="EMBL" id="MHOT01000001">
    <property type="protein sequence ID" value="OGZ69885.1"/>
    <property type="molecule type" value="Genomic_DNA"/>
</dbReference>
<protein>
    <recommendedName>
        <fullName evidence="4">Phosphoribosyltransferase domain-containing protein</fullName>
    </recommendedName>
</protein>
<evidence type="ECO:0000313" key="2">
    <source>
        <dbReference type="EMBL" id="OGZ69885.1"/>
    </source>
</evidence>
<evidence type="ECO:0000256" key="1">
    <source>
        <dbReference type="SAM" id="MobiDB-lite"/>
    </source>
</evidence>
<feature type="region of interest" description="Disordered" evidence="1">
    <location>
        <begin position="265"/>
        <end position="284"/>
    </location>
</feature>
<organism evidence="2 3">
    <name type="scientific">Candidatus Staskawiczbacteria bacterium RIFCSPHIGHO2_02_FULL_42_22</name>
    <dbReference type="NCBI Taxonomy" id="1802207"/>
    <lineage>
        <taxon>Bacteria</taxon>
        <taxon>Candidatus Staskawicziibacteriota</taxon>
    </lineage>
</organism>
<dbReference type="STRING" id="1802207.A3D44_03230"/>
<name>A0A1G2I574_9BACT</name>
<dbReference type="AlphaFoldDB" id="A0A1G2I574"/>
<dbReference type="Proteomes" id="UP000178820">
    <property type="component" value="Unassembled WGS sequence"/>
</dbReference>
<evidence type="ECO:0000313" key="3">
    <source>
        <dbReference type="Proteomes" id="UP000178820"/>
    </source>
</evidence>
<comment type="caution">
    <text evidence="2">The sequence shown here is derived from an EMBL/GenBank/DDBJ whole genome shotgun (WGS) entry which is preliminary data.</text>
</comment>
<proteinExistence type="predicted"/>
<gene>
    <name evidence="2" type="ORF">A3D44_03230</name>
</gene>